<dbReference type="EMBL" id="REGN01005305">
    <property type="protein sequence ID" value="RNA13891.1"/>
    <property type="molecule type" value="Genomic_DNA"/>
</dbReference>
<dbReference type="AlphaFoldDB" id="A0A3M7QS59"/>
<proteinExistence type="predicted"/>
<comment type="caution">
    <text evidence="1">The sequence shown here is derived from an EMBL/GenBank/DDBJ whole genome shotgun (WGS) entry which is preliminary data.</text>
</comment>
<reference evidence="1 2" key="1">
    <citation type="journal article" date="2018" name="Sci. Rep.">
        <title>Genomic signatures of local adaptation to the degree of environmental predictability in rotifers.</title>
        <authorList>
            <person name="Franch-Gras L."/>
            <person name="Hahn C."/>
            <person name="Garcia-Roger E.M."/>
            <person name="Carmona M.J."/>
            <person name="Serra M."/>
            <person name="Gomez A."/>
        </authorList>
    </citation>
    <scope>NUCLEOTIDE SEQUENCE [LARGE SCALE GENOMIC DNA]</scope>
    <source>
        <strain evidence="1">HYR1</strain>
    </source>
</reference>
<accession>A0A3M7QS59</accession>
<keyword evidence="2" id="KW-1185">Reference proteome</keyword>
<evidence type="ECO:0000313" key="2">
    <source>
        <dbReference type="Proteomes" id="UP000276133"/>
    </source>
</evidence>
<organism evidence="1 2">
    <name type="scientific">Brachionus plicatilis</name>
    <name type="common">Marine rotifer</name>
    <name type="synonym">Brachionus muelleri</name>
    <dbReference type="NCBI Taxonomy" id="10195"/>
    <lineage>
        <taxon>Eukaryota</taxon>
        <taxon>Metazoa</taxon>
        <taxon>Spiralia</taxon>
        <taxon>Gnathifera</taxon>
        <taxon>Rotifera</taxon>
        <taxon>Eurotatoria</taxon>
        <taxon>Monogononta</taxon>
        <taxon>Pseudotrocha</taxon>
        <taxon>Ploima</taxon>
        <taxon>Brachionidae</taxon>
        <taxon>Brachionus</taxon>
    </lineage>
</organism>
<gene>
    <name evidence="1" type="ORF">BpHYR1_017228</name>
</gene>
<dbReference type="Proteomes" id="UP000276133">
    <property type="component" value="Unassembled WGS sequence"/>
</dbReference>
<protein>
    <submittedName>
        <fullName evidence="1">Uncharacterized protein</fullName>
    </submittedName>
</protein>
<sequence length="118" mass="13960">MEPVKYVKETDTLELNIQKSDYGNIVKEVEIDLNKPDPMLENYEEKRLKQNNLNIAPTFIPDRRIKKPEGKEPKAPILAQRLFNRILDVSRRSLFYAINFWIWTSCPNKFYHGPLVIL</sequence>
<name>A0A3M7QS59_BRAPC</name>
<evidence type="ECO:0000313" key="1">
    <source>
        <dbReference type="EMBL" id="RNA13891.1"/>
    </source>
</evidence>